<evidence type="ECO:0000256" key="1">
    <source>
        <dbReference type="SAM" id="MobiDB-lite"/>
    </source>
</evidence>
<reference evidence="3" key="1">
    <citation type="journal article" date="2005" name="Nature">
        <title>The map-based sequence of the rice genome.</title>
        <authorList>
            <consortium name="International rice genome sequencing project (IRGSP)"/>
            <person name="Matsumoto T."/>
            <person name="Wu J."/>
            <person name="Kanamori H."/>
            <person name="Katayose Y."/>
            <person name="Fujisawa M."/>
            <person name="Namiki N."/>
            <person name="Mizuno H."/>
            <person name="Yamamoto K."/>
            <person name="Antonio B.A."/>
            <person name="Baba T."/>
            <person name="Sakata K."/>
            <person name="Nagamura Y."/>
            <person name="Aoki H."/>
            <person name="Arikawa K."/>
            <person name="Arita K."/>
            <person name="Bito T."/>
            <person name="Chiden Y."/>
            <person name="Fujitsuka N."/>
            <person name="Fukunaka R."/>
            <person name="Hamada M."/>
            <person name="Harada C."/>
            <person name="Hayashi A."/>
            <person name="Hijishita S."/>
            <person name="Honda M."/>
            <person name="Hosokawa S."/>
            <person name="Ichikawa Y."/>
            <person name="Idonuma A."/>
            <person name="Iijima M."/>
            <person name="Ikeda M."/>
            <person name="Ikeno M."/>
            <person name="Ito K."/>
            <person name="Ito S."/>
            <person name="Ito T."/>
            <person name="Ito Y."/>
            <person name="Ito Y."/>
            <person name="Iwabuchi A."/>
            <person name="Kamiya K."/>
            <person name="Karasawa W."/>
            <person name="Kurita K."/>
            <person name="Katagiri S."/>
            <person name="Kikuta A."/>
            <person name="Kobayashi H."/>
            <person name="Kobayashi N."/>
            <person name="Machita K."/>
            <person name="Maehara T."/>
            <person name="Masukawa M."/>
            <person name="Mizubayashi T."/>
            <person name="Mukai Y."/>
            <person name="Nagasaki H."/>
            <person name="Nagata Y."/>
            <person name="Naito S."/>
            <person name="Nakashima M."/>
            <person name="Nakama Y."/>
            <person name="Nakamichi Y."/>
            <person name="Nakamura M."/>
            <person name="Meguro A."/>
            <person name="Negishi M."/>
            <person name="Ohta I."/>
            <person name="Ohta T."/>
            <person name="Okamoto M."/>
            <person name="Ono N."/>
            <person name="Saji S."/>
            <person name="Sakaguchi M."/>
            <person name="Sakai K."/>
            <person name="Shibata M."/>
            <person name="Shimokawa T."/>
            <person name="Song J."/>
            <person name="Takazaki Y."/>
            <person name="Terasawa K."/>
            <person name="Tsugane M."/>
            <person name="Tsuji K."/>
            <person name="Ueda S."/>
            <person name="Waki K."/>
            <person name="Yamagata H."/>
            <person name="Yamamoto M."/>
            <person name="Yamamoto S."/>
            <person name="Yamane H."/>
            <person name="Yoshiki S."/>
            <person name="Yoshihara R."/>
            <person name="Yukawa K."/>
            <person name="Zhong H."/>
            <person name="Yano M."/>
            <person name="Yuan Q."/>
            <person name="Ouyang S."/>
            <person name="Liu J."/>
            <person name="Jones K.M."/>
            <person name="Gansberger K."/>
            <person name="Moffat K."/>
            <person name="Hill J."/>
            <person name="Bera J."/>
            <person name="Fadrosh D."/>
            <person name="Jin S."/>
            <person name="Johri S."/>
            <person name="Kim M."/>
            <person name="Overton L."/>
            <person name="Reardon M."/>
            <person name="Tsitrin T."/>
            <person name="Vuong H."/>
            <person name="Weaver B."/>
            <person name="Ciecko A."/>
            <person name="Tallon L."/>
            <person name="Jackson J."/>
            <person name="Pai G."/>
            <person name="Aken S.V."/>
            <person name="Utterback T."/>
            <person name="Reidmuller S."/>
            <person name="Feldblyum T."/>
            <person name="Hsiao J."/>
            <person name="Zismann V."/>
            <person name="Iobst S."/>
            <person name="de Vazeille A.R."/>
            <person name="Buell C.R."/>
            <person name="Ying K."/>
            <person name="Li Y."/>
            <person name="Lu T."/>
            <person name="Huang Y."/>
            <person name="Zhao Q."/>
            <person name="Feng Q."/>
            <person name="Zhang L."/>
            <person name="Zhu J."/>
            <person name="Weng Q."/>
            <person name="Mu J."/>
            <person name="Lu Y."/>
            <person name="Fan D."/>
            <person name="Liu Y."/>
            <person name="Guan J."/>
            <person name="Zhang Y."/>
            <person name="Yu S."/>
            <person name="Liu X."/>
            <person name="Zhang Y."/>
            <person name="Hong G."/>
            <person name="Han B."/>
            <person name="Choisne N."/>
            <person name="Demange N."/>
            <person name="Orjeda G."/>
            <person name="Samain S."/>
            <person name="Cattolico L."/>
            <person name="Pelletier E."/>
            <person name="Couloux A."/>
            <person name="Segurens B."/>
            <person name="Wincker P."/>
            <person name="D'Hont A."/>
            <person name="Scarpelli C."/>
            <person name="Weissenbach J."/>
            <person name="Salanoubat M."/>
            <person name="Quetier F."/>
            <person name="Yu Y."/>
            <person name="Kim H.R."/>
            <person name="Rambo T."/>
            <person name="Currie J."/>
            <person name="Collura K."/>
            <person name="Luo M."/>
            <person name="Yang T."/>
            <person name="Ammiraju J.S.S."/>
            <person name="Engler F."/>
            <person name="Soderlund C."/>
            <person name="Wing R.A."/>
            <person name="Palmer L.E."/>
            <person name="de la Bastide M."/>
            <person name="Spiegel L."/>
            <person name="Nascimento L."/>
            <person name="Zutavern T."/>
            <person name="O'Shaughnessy A."/>
            <person name="Dike S."/>
            <person name="Dedhia N."/>
            <person name="Preston R."/>
            <person name="Balija V."/>
            <person name="McCombie W.R."/>
            <person name="Chow T."/>
            <person name="Chen H."/>
            <person name="Chung M."/>
            <person name="Chen C."/>
            <person name="Shaw J."/>
            <person name="Wu H."/>
            <person name="Hsiao K."/>
            <person name="Chao Y."/>
            <person name="Chu M."/>
            <person name="Cheng C."/>
            <person name="Hour A."/>
            <person name="Lee P."/>
            <person name="Lin S."/>
            <person name="Lin Y."/>
            <person name="Liou J."/>
            <person name="Liu S."/>
            <person name="Hsing Y."/>
            <person name="Raghuvanshi S."/>
            <person name="Mohanty A."/>
            <person name="Bharti A.K."/>
            <person name="Gaur A."/>
            <person name="Gupta V."/>
            <person name="Kumar D."/>
            <person name="Ravi V."/>
            <person name="Vij S."/>
            <person name="Kapur A."/>
            <person name="Khurana P."/>
            <person name="Khurana P."/>
            <person name="Khurana J.P."/>
            <person name="Tyagi A.K."/>
            <person name="Gaikwad K."/>
            <person name="Singh A."/>
            <person name="Dalal V."/>
            <person name="Srivastava S."/>
            <person name="Dixit A."/>
            <person name="Pal A.K."/>
            <person name="Ghazi I.A."/>
            <person name="Yadav M."/>
            <person name="Pandit A."/>
            <person name="Bhargava A."/>
            <person name="Sureshbabu K."/>
            <person name="Batra K."/>
            <person name="Sharma T.R."/>
            <person name="Mohapatra T."/>
            <person name="Singh N.K."/>
            <person name="Messing J."/>
            <person name="Nelson A.B."/>
            <person name="Fuks G."/>
            <person name="Kavchok S."/>
            <person name="Keizer G."/>
            <person name="Linton E."/>
            <person name="Llaca V."/>
            <person name="Song R."/>
            <person name="Tanyolac B."/>
            <person name="Young S."/>
            <person name="Ho-Il K."/>
            <person name="Hahn J.H."/>
            <person name="Sangsakoo G."/>
            <person name="Vanavichit A."/>
            <person name="de Mattos Luiz.A.T."/>
            <person name="Zimmer P.D."/>
            <person name="Malone G."/>
            <person name="Dellagostin O."/>
            <person name="de Oliveira A.C."/>
            <person name="Bevan M."/>
            <person name="Bancroft I."/>
            <person name="Minx P."/>
            <person name="Cordum H."/>
            <person name="Wilson R."/>
            <person name="Cheng Z."/>
            <person name="Jin W."/>
            <person name="Jiang J."/>
            <person name="Leong S.A."/>
            <person name="Iwama H."/>
            <person name="Gojobori T."/>
            <person name="Itoh T."/>
            <person name="Niimura Y."/>
            <person name="Fujii Y."/>
            <person name="Habara T."/>
            <person name="Sakai H."/>
            <person name="Sato Y."/>
            <person name="Wilson G."/>
            <person name="Kumar K."/>
            <person name="McCouch S."/>
            <person name="Juretic N."/>
            <person name="Hoen D."/>
            <person name="Wright S."/>
            <person name="Bruskiewich R."/>
            <person name="Bureau T."/>
            <person name="Miyao A."/>
            <person name="Hirochika H."/>
            <person name="Nishikawa T."/>
            <person name="Kadowaki K."/>
            <person name="Sugiura M."/>
            <person name="Burr B."/>
            <person name="Sasaki T."/>
        </authorList>
    </citation>
    <scope>NUCLEOTIDE SEQUENCE [LARGE SCALE GENOMIC DNA]</scope>
    <source>
        <strain evidence="3">cv. Nipponbare</strain>
    </source>
</reference>
<name>Q6YZT5_ORYSJ</name>
<dbReference type="Proteomes" id="UP000000763">
    <property type="component" value="Chromosome 8"/>
</dbReference>
<feature type="region of interest" description="Disordered" evidence="1">
    <location>
        <begin position="159"/>
        <end position="191"/>
    </location>
</feature>
<dbReference type="EMBL" id="AP005512">
    <property type="protein sequence ID" value="BAD03715.1"/>
    <property type="molecule type" value="Genomic_DNA"/>
</dbReference>
<protein>
    <submittedName>
        <fullName evidence="2">Cell wall protein-like</fullName>
    </submittedName>
</protein>
<reference evidence="3" key="2">
    <citation type="journal article" date="2008" name="Nucleic Acids Res.">
        <title>The rice annotation project database (RAP-DB): 2008 update.</title>
        <authorList>
            <consortium name="The rice annotation project (RAP)"/>
        </authorList>
    </citation>
    <scope>GENOME REANNOTATION</scope>
    <source>
        <strain evidence="3">cv. Nipponbare</strain>
    </source>
</reference>
<evidence type="ECO:0000313" key="2">
    <source>
        <dbReference type="EMBL" id="BAD03715.1"/>
    </source>
</evidence>
<gene>
    <name evidence="2" type="primary">OSJNBa0012O03.24</name>
</gene>
<feature type="compositionally biased region" description="Pro residues" evidence="1">
    <location>
        <begin position="10"/>
        <end position="32"/>
    </location>
</feature>
<sequence length="395" mass="41695">MAAFHGRRAPSPPPFPAPPVAGSLPPPLPPRPRAVRPCRRLPRLCNAVPFTGLTVSSPETRRNGAPASNQWHWCHCTPSGRLLSIVGVAANVAVSSVDVASSSSPPAAPRFRPEAATHRRRRAGLSFLLIDISSGSPFRRARAPSNVAISSFGITAARSSSASPPLRPNAAGVRRRLHRSSSPARRLAAPPPSWASLRRVPRRPRIRAAAAGYPRCLLAGPGRRRPPVVPGRRGVCPSIKPFSSVVRVRQVCRSSPVVVFVLASASSSLVPAASRLRPRIAAEVVPSPSVSAAPVRRCRSPASSRGGKDPSPSLPRPRPFGVARAYCAVVGPGTRVSVSAVVRLLTCGVRMSTAQPSCLFQACSFAYVLRVASVVPEVPEAWFAVVAESSEGRSL</sequence>
<evidence type="ECO:0000313" key="3">
    <source>
        <dbReference type="Proteomes" id="UP000000763"/>
    </source>
</evidence>
<organism evidence="2 3">
    <name type="scientific">Oryza sativa subsp. japonica</name>
    <name type="common">Rice</name>
    <dbReference type="NCBI Taxonomy" id="39947"/>
    <lineage>
        <taxon>Eukaryota</taxon>
        <taxon>Viridiplantae</taxon>
        <taxon>Streptophyta</taxon>
        <taxon>Embryophyta</taxon>
        <taxon>Tracheophyta</taxon>
        <taxon>Spermatophyta</taxon>
        <taxon>Magnoliopsida</taxon>
        <taxon>Liliopsida</taxon>
        <taxon>Poales</taxon>
        <taxon>Poaceae</taxon>
        <taxon>BOP clade</taxon>
        <taxon>Oryzoideae</taxon>
        <taxon>Oryzeae</taxon>
        <taxon>Oryzinae</taxon>
        <taxon>Oryza</taxon>
        <taxon>Oryza sativa</taxon>
    </lineage>
</organism>
<feature type="region of interest" description="Disordered" evidence="1">
    <location>
        <begin position="1"/>
        <end position="35"/>
    </location>
</feature>
<feature type="region of interest" description="Disordered" evidence="1">
    <location>
        <begin position="294"/>
        <end position="317"/>
    </location>
</feature>
<proteinExistence type="predicted"/>
<feature type="compositionally biased region" description="Low complexity" evidence="1">
    <location>
        <begin position="159"/>
        <end position="171"/>
    </location>
</feature>
<accession>Q6YZT5</accession>
<feature type="compositionally biased region" description="Low complexity" evidence="1">
    <location>
        <begin position="180"/>
        <end position="191"/>
    </location>
</feature>
<dbReference type="AlphaFoldDB" id="Q6YZT5"/>